<proteinExistence type="predicted"/>
<accession>A0A916WU16</accession>
<keyword evidence="4" id="KW-1185">Reference proteome</keyword>
<dbReference type="Gene3D" id="3.40.190.170">
    <property type="entry name" value="Bacterial extracellular solute-binding protein, family 7"/>
    <property type="match status" value="1"/>
</dbReference>
<dbReference type="GO" id="GO:0055085">
    <property type="term" value="P:transmembrane transport"/>
    <property type="evidence" value="ECO:0007669"/>
    <property type="project" value="InterPro"/>
</dbReference>
<feature type="chain" id="PRO_5037792713" evidence="2">
    <location>
        <begin position="27"/>
        <end position="344"/>
    </location>
</feature>
<feature type="signal peptide" evidence="2">
    <location>
        <begin position="1"/>
        <end position="26"/>
    </location>
</feature>
<evidence type="ECO:0000256" key="1">
    <source>
        <dbReference type="ARBA" id="ARBA00022729"/>
    </source>
</evidence>
<dbReference type="RefSeq" id="WP_150493668.1">
    <property type="nucleotide sequence ID" value="NZ_BMFA01000001.1"/>
</dbReference>
<gene>
    <name evidence="3" type="ORF">GCM10011316_02660</name>
</gene>
<dbReference type="PANTHER" id="PTHR33376">
    <property type="match status" value="1"/>
</dbReference>
<reference evidence="3" key="1">
    <citation type="journal article" date="2014" name="Int. J. Syst. Evol. Microbiol.">
        <title>Complete genome sequence of Corynebacterium casei LMG S-19264T (=DSM 44701T), isolated from a smear-ripened cheese.</title>
        <authorList>
            <consortium name="US DOE Joint Genome Institute (JGI-PGF)"/>
            <person name="Walter F."/>
            <person name="Albersmeier A."/>
            <person name="Kalinowski J."/>
            <person name="Ruckert C."/>
        </authorList>
    </citation>
    <scope>NUCLEOTIDE SEQUENCE</scope>
    <source>
        <strain evidence="3">CGMCC 1.12426</strain>
    </source>
</reference>
<name>A0A916WU16_9HYPH</name>
<dbReference type="OrthoDB" id="7822595at2"/>
<evidence type="ECO:0000313" key="4">
    <source>
        <dbReference type="Proteomes" id="UP000605148"/>
    </source>
</evidence>
<dbReference type="Proteomes" id="UP000605148">
    <property type="component" value="Unassembled WGS sequence"/>
</dbReference>
<dbReference type="InterPro" id="IPR018389">
    <property type="entry name" value="DctP_fam"/>
</dbReference>
<protein>
    <submittedName>
        <fullName evidence="3">ABC transporter substrate-binding protein</fullName>
    </submittedName>
</protein>
<sequence>MLKNFKSITLGAAAVVASLVAGPVSAQTTLNLSSWLPPSHPIVANMIVPWAEEVEKATNGNVTVRILPKPLGKPPAHFDIAKDGLADITYGVHGYQPGRFALTKAVELPFLGDSATATSVAYWRIYQKHFEAVGEHRGVKVLGLFTHGPGNIFNSARPVEQLSDLDGLKIRVGGGVVNDVAKAIGATALLKPAPESYELMAAGVADGVFFPQESIKSFRLTDLVKYGTIVPGGLYNTSFFLVMNPRSFDNLSAADQEAIMSVSGEHFAKIAGKGWDDADAAGNAAMMEAGVTLIQASDAMVTEIKAKTAEIEQAWIEEANAKGLDGAAIMAELRAEIAAASGSN</sequence>
<evidence type="ECO:0000256" key="2">
    <source>
        <dbReference type="SAM" id="SignalP"/>
    </source>
</evidence>
<dbReference type="NCBIfam" id="NF037995">
    <property type="entry name" value="TRAP_S1"/>
    <property type="match status" value="1"/>
</dbReference>
<dbReference type="CDD" id="cd13665">
    <property type="entry name" value="PBP2_TRAP_Dctp3_4"/>
    <property type="match status" value="1"/>
</dbReference>
<reference evidence="3" key="2">
    <citation type="submission" date="2020-09" db="EMBL/GenBank/DDBJ databases">
        <authorList>
            <person name="Sun Q."/>
            <person name="Zhou Y."/>
        </authorList>
    </citation>
    <scope>NUCLEOTIDE SEQUENCE</scope>
    <source>
        <strain evidence="3">CGMCC 1.12426</strain>
    </source>
</reference>
<keyword evidence="1 2" id="KW-0732">Signal</keyword>
<dbReference type="Pfam" id="PF03480">
    <property type="entry name" value="DctP"/>
    <property type="match status" value="1"/>
</dbReference>
<dbReference type="PANTHER" id="PTHR33376:SF15">
    <property type="entry name" value="BLL6794 PROTEIN"/>
    <property type="match status" value="1"/>
</dbReference>
<comment type="caution">
    <text evidence="3">The sequence shown here is derived from an EMBL/GenBank/DDBJ whole genome shotgun (WGS) entry which is preliminary data.</text>
</comment>
<evidence type="ECO:0000313" key="3">
    <source>
        <dbReference type="EMBL" id="GGB34027.1"/>
    </source>
</evidence>
<dbReference type="EMBL" id="BMFA01000001">
    <property type="protein sequence ID" value="GGB34027.1"/>
    <property type="molecule type" value="Genomic_DNA"/>
</dbReference>
<dbReference type="InterPro" id="IPR038404">
    <property type="entry name" value="TRAP_DctP_sf"/>
</dbReference>
<organism evidence="3 4">
    <name type="scientific">Roseibium aquae</name>
    <dbReference type="NCBI Taxonomy" id="1323746"/>
    <lineage>
        <taxon>Bacteria</taxon>
        <taxon>Pseudomonadati</taxon>
        <taxon>Pseudomonadota</taxon>
        <taxon>Alphaproteobacteria</taxon>
        <taxon>Hyphomicrobiales</taxon>
        <taxon>Stappiaceae</taxon>
        <taxon>Roseibium</taxon>
    </lineage>
</organism>
<dbReference type="AlphaFoldDB" id="A0A916WU16"/>